<sequence>MSLPKTKQSNFNYSRSGKHAVPAGNSFVAHRYNPMCPPSKRTGFVKINRSKRKSGGYASVPYSGATDENKISVNASASTYSDFIHYNYGAASDRQYPSDPGRKP</sequence>
<dbReference type="Proteomes" id="UP001597641">
    <property type="component" value="Unassembled WGS sequence"/>
</dbReference>
<evidence type="ECO:0000313" key="1">
    <source>
        <dbReference type="EMBL" id="MFD3001509.1"/>
    </source>
</evidence>
<keyword evidence="2" id="KW-1185">Reference proteome</keyword>
<dbReference type="RefSeq" id="WP_377485678.1">
    <property type="nucleotide sequence ID" value="NZ_JBHUOX010000010.1"/>
</dbReference>
<gene>
    <name evidence="1" type="ORF">ACFS7Z_14155</name>
</gene>
<proteinExistence type="predicted"/>
<dbReference type="EMBL" id="JBHUOX010000010">
    <property type="protein sequence ID" value="MFD3001509.1"/>
    <property type="molecule type" value="Genomic_DNA"/>
</dbReference>
<organism evidence="1 2">
    <name type="scientific">Pontibacter toksunensis</name>
    <dbReference type="NCBI Taxonomy" id="1332631"/>
    <lineage>
        <taxon>Bacteria</taxon>
        <taxon>Pseudomonadati</taxon>
        <taxon>Bacteroidota</taxon>
        <taxon>Cytophagia</taxon>
        <taxon>Cytophagales</taxon>
        <taxon>Hymenobacteraceae</taxon>
        <taxon>Pontibacter</taxon>
    </lineage>
</organism>
<protein>
    <submittedName>
        <fullName evidence="1">Uncharacterized protein</fullName>
    </submittedName>
</protein>
<comment type="caution">
    <text evidence="1">The sequence shown here is derived from an EMBL/GenBank/DDBJ whole genome shotgun (WGS) entry which is preliminary data.</text>
</comment>
<name>A0ABW6BX42_9BACT</name>
<accession>A0ABW6BX42</accession>
<evidence type="ECO:0000313" key="2">
    <source>
        <dbReference type="Proteomes" id="UP001597641"/>
    </source>
</evidence>
<reference evidence="2" key="1">
    <citation type="journal article" date="2019" name="Int. J. Syst. Evol. Microbiol.">
        <title>The Global Catalogue of Microorganisms (GCM) 10K type strain sequencing project: providing services to taxonomists for standard genome sequencing and annotation.</title>
        <authorList>
            <consortium name="The Broad Institute Genomics Platform"/>
            <consortium name="The Broad Institute Genome Sequencing Center for Infectious Disease"/>
            <person name="Wu L."/>
            <person name="Ma J."/>
        </authorList>
    </citation>
    <scope>NUCLEOTIDE SEQUENCE [LARGE SCALE GENOMIC DNA]</scope>
    <source>
        <strain evidence="2">KCTC 23984</strain>
    </source>
</reference>